<evidence type="ECO:0000313" key="2">
    <source>
        <dbReference type="EMBL" id="GBP74919.1"/>
    </source>
</evidence>
<evidence type="ECO:0000313" key="3">
    <source>
        <dbReference type="Proteomes" id="UP000299102"/>
    </source>
</evidence>
<proteinExistence type="predicted"/>
<reference evidence="2 3" key="1">
    <citation type="journal article" date="2019" name="Commun. Biol.">
        <title>The bagworm genome reveals a unique fibroin gene that provides high tensile strength.</title>
        <authorList>
            <person name="Kono N."/>
            <person name="Nakamura H."/>
            <person name="Ohtoshi R."/>
            <person name="Tomita M."/>
            <person name="Numata K."/>
            <person name="Arakawa K."/>
        </authorList>
    </citation>
    <scope>NUCLEOTIDE SEQUENCE [LARGE SCALE GENOMIC DNA]</scope>
</reference>
<dbReference type="AlphaFoldDB" id="A0A4C1YJW8"/>
<feature type="chain" id="PRO_5020021762" evidence="1">
    <location>
        <begin position="29"/>
        <end position="234"/>
    </location>
</feature>
<organism evidence="2 3">
    <name type="scientific">Eumeta variegata</name>
    <name type="common">Bagworm moth</name>
    <name type="synonym">Eumeta japonica</name>
    <dbReference type="NCBI Taxonomy" id="151549"/>
    <lineage>
        <taxon>Eukaryota</taxon>
        <taxon>Metazoa</taxon>
        <taxon>Ecdysozoa</taxon>
        <taxon>Arthropoda</taxon>
        <taxon>Hexapoda</taxon>
        <taxon>Insecta</taxon>
        <taxon>Pterygota</taxon>
        <taxon>Neoptera</taxon>
        <taxon>Endopterygota</taxon>
        <taxon>Lepidoptera</taxon>
        <taxon>Glossata</taxon>
        <taxon>Ditrysia</taxon>
        <taxon>Tineoidea</taxon>
        <taxon>Psychidae</taxon>
        <taxon>Oiketicinae</taxon>
        <taxon>Eumeta</taxon>
    </lineage>
</organism>
<protein>
    <submittedName>
        <fullName evidence="2">Uncharacterized protein</fullName>
    </submittedName>
</protein>
<keyword evidence="3" id="KW-1185">Reference proteome</keyword>
<name>A0A4C1YJW8_EUMVA</name>
<evidence type="ECO:0000256" key="1">
    <source>
        <dbReference type="SAM" id="SignalP"/>
    </source>
</evidence>
<feature type="signal peptide" evidence="1">
    <location>
        <begin position="1"/>
        <end position="28"/>
    </location>
</feature>
<comment type="caution">
    <text evidence="2">The sequence shown here is derived from an EMBL/GenBank/DDBJ whole genome shotgun (WGS) entry which is preliminary data.</text>
</comment>
<gene>
    <name evidence="2" type="ORF">EVAR_54241_1</name>
</gene>
<keyword evidence="1" id="KW-0732">Signal</keyword>
<dbReference type="Proteomes" id="UP000299102">
    <property type="component" value="Unassembled WGS sequence"/>
</dbReference>
<dbReference type="EMBL" id="BGZK01001229">
    <property type="protein sequence ID" value="GBP74919.1"/>
    <property type="molecule type" value="Genomic_DNA"/>
</dbReference>
<accession>A0A4C1YJW8</accession>
<sequence>MDIMKMSRPHYALLSLLKLLHNLPPGSARYIAPYLWYNHADNTNFGEAAAFVHFNMSSQHPILAEQRNTYERPPAAGDGPRAALTRPIHLPFERLPSLCTPFGKHYYFISSELGVRVVGGAPGGGAECPIEMAILFHSNANVYLPGNQVRVRCGRAVRPGSINFKTKMLSKNKEILDNFINLILVDLKDFRTLIVASGTRLGNVSTRFLRNAVVKCELVILETSSSDNDASMER</sequence>